<evidence type="ECO:0000313" key="1">
    <source>
        <dbReference type="EMBL" id="KKK65813.1"/>
    </source>
</evidence>
<feature type="non-terminal residue" evidence="1">
    <location>
        <position position="142"/>
    </location>
</feature>
<protein>
    <submittedName>
        <fullName evidence="1">Uncharacterized protein</fullName>
    </submittedName>
</protein>
<comment type="caution">
    <text evidence="1">The sequence shown here is derived from an EMBL/GenBank/DDBJ whole genome shotgun (WGS) entry which is preliminary data.</text>
</comment>
<sequence>MIQVKLYDRDLSSPEFVDDLTEKVQGLRFTTKLNGGFYECGFRLALDLPAAWTWITKRIFYRLLIIDGPQTLWEGRLENIALTEGGVTVKCFGYYANLGDIPYTTAYNNHANIVIKAVLTANCAQISSDQSNIDATGGPAIT</sequence>
<accession>A0A0F8XAI3</accession>
<name>A0A0F8XAI3_9ZZZZ</name>
<dbReference type="EMBL" id="LAZR01060371">
    <property type="protein sequence ID" value="KKK65813.1"/>
    <property type="molecule type" value="Genomic_DNA"/>
</dbReference>
<organism evidence="1">
    <name type="scientific">marine sediment metagenome</name>
    <dbReference type="NCBI Taxonomy" id="412755"/>
    <lineage>
        <taxon>unclassified sequences</taxon>
        <taxon>metagenomes</taxon>
        <taxon>ecological metagenomes</taxon>
    </lineage>
</organism>
<reference evidence="1" key="1">
    <citation type="journal article" date="2015" name="Nature">
        <title>Complex archaea that bridge the gap between prokaryotes and eukaryotes.</title>
        <authorList>
            <person name="Spang A."/>
            <person name="Saw J.H."/>
            <person name="Jorgensen S.L."/>
            <person name="Zaremba-Niedzwiedzka K."/>
            <person name="Martijn J."/>
            <person name="Lind A.E."/>
            <person name="van Eijk R."/>
            <person name="Schleper C."/>
            <person name="Guy L."/>
            <person name="Ettema T.J."/>
        </authorList>
    </citation>
    <scope>NUCLEOTIDE SEQUENCE</scope>
</reference>
<gene>
    <name evidence="1" type="ORF">LCGC14_2970350</name>
</gene>
<dbReference type="AlphaFoldDB" id="A0A0F8XAI3"/>
<proteinExistence type="predicted"/>